<dbReference type="EMBL" id="JACIDS010000003">
    <property type="protein sequence ID" value="MBB3931179.1"/>
    <property type="molecule type" value="Genomic_DNA"/>
</dbReference>
<dbReference type="Proteomes" id="UP000553963">
    <property type="component" value="Unassembled WGS sequence"/>
</dbReference>
<dbReference type="Gene3D" id="2.40.50.100">
    <property type="match status" value="1"/>
</dbReference>
<evidence type="ECO:0000256" key="3">
    <source>
        <dbReference type="ARBA" id="ARBA00011484"/>
    </source>
</evidence>
<dbReference type="GO" id="GO:0031405">
    <property type="term" value="F:lipoic acid binding"/>
    <property type="evidence" value="ECO:0007669"/>
    <property type="project" value="TreeGrafter"/>
</dbReference>
<dbReference type="InterPro" id="IPR023213">
    <property type="entry name" value="CAT-like_dom_sf"/>
</dbReference>
<keyword evidence="5 7" id="KW-0450">Lipoyl</keyword>
<dbReference type="PANTHER" id="PTHR43178:SF5">
    <property type="entry name" value="LIPOAMIDE ACYLTRANSFERASE COMPONENT OF BRANCHED-CHAIN ALPHA-KETO ACID DEHYDROGENASE COMPLEX, MITOCHONDRIAL"/>
    <property type="match status" value="1"/>
</dbReference>
<name>A0A840ALJ1_9HYPH</name>
<feature type="domain" description="Lipoyl-binding" evidence="9">
    <location>
        <begin position="2"/>
        <end position="77"/>
    </location>
</feature>
<evidence type="ECO:0000259" key="9">
    <source>
        <dbReference type="PROSITE" id="PS50968"/>
    </source>
</evidence>
<dbReference type="PROSITE" id="PS50968">
    <property type="entry name" value="BIOTINYL_LIPOYL"/>
    <property type="match status" value="1"/>
</dbReference>
<dbReference type="InterPro" id="IPR011053">
    <property type="entry name" value="Single_hybrid_motif"/>
</dbReference>
<gene>
    <name evidence="10" type="ORF">GGR25_002229</name>
</gene>
<comment type="similarity">
    <text evidence="2 7">Belongs to the 2-oxoacid dehydrogenase family.</text>
</comment>
<dbReference type="PANTHER" id="PTHR43178">
    <property type="entry name" value="DIHYDROLIPOAMIDE ACETYLTRANSFERASE COMPONENT OF PYRUVATE DEHYDROGENASE COMPLEX"/>
    <property type="match status" value="1"/>
</dbReference>
<accession>A0A840ALJ1</accession>
<keyword evidence="4 7" id="KW-0808">Transferase</keyword>
<dbReference type="GO" id="GO:0016407">
    <property type="term" value="F:acetyltransferase activity"/>
    <property type="evidence" value="ECO:0007669"/>
    <property type="project" value="TreeGrafter"/>
</dbReference>
<dbReference type="Pfam" id="PF00198">
    <property type="entry name" value="2-oxoacid_dh"/>
    <property type="match status" value="1"/>
</dbReference>
<dbReference type="RefSeq" id="WP_183398843.1">
    <property type="nucleotide sequence ID" value="NZ_JACIDS010000003.1"/>
</dbReference>
<dbReference type="CDD" id="cd06849">
    <property type="entry name" value="lipoyl_domain"/>
    <property type="match status" value="1"/>
</dbReference>
<evidence type="ECO:0000313" key="10">
    <source>
        <dbReference type="EMBL" id="MBB3931179.1"/>
    </source>
</evidence>
<sequence length="430" mass="45314">MSTDVLMPQLGETVAEGKILSWFKNEGDEVREGDSLFEVETDKVTMEVQAIAAGRLGDVRVKAGDVAKVGAVVAVIGGAAKVAPSAPAVRADKALPNGAAPRSPFEEVATPTESYGRAEAPLGLRATPLARRLIAQNGLDAEAIARVVAARGGARISERDVRDALAAPRRADNPPPAAPVSAPQRPPAPPAPTLVGEIFTLNTIRRRTGERLAQNWQSIPHVFQAIDVDFTAVEAVRAVRKAAFKAESGFALTYLPFIARASCIALKEFPQINAQFGGEHLVLSAEVNLGIAVDLAHNGLVVPVVRGAGDLTLPGLARAIGRQIEKARAGKLTGEDFTGGTYSITNNGAFGTSFTAPIINAPQVAILSADAIRLRPAVVETKEGPFIAPRLIGMVGQSFDHRAFDGGYSAAFLSRFKAIIEQRDWAAEFA</sequence>
<reference evidence="10 11" key="1">
    <citation type="submission" date="2020-08" db="EMBL/GenBank/DDBJ databases">
        <title>Genomic Encyclopedia of Type Strains, Phase IV (KMG-IV): sequencing the most valuable type-strain genomes for metagenomic binning, comparative biology and taxonomic classification.</title>
        <authorList>
            <person name="Goeker M."/>
        </authorList>
    </citation>
    <scope>NUCLEOTIDE SEQUENCE [LARGE SCALE GENOMIC DNA]</scope>
    <source>
        <strain evidence="10 11">DSM 25966</strain>
    </source>
</reference>
<evidence type="ECO:0000256" key="6">
    <source>
        <dbReference type="ARBA" id="ARBA00023315"/>
    </source>
</evidence>
<comment type="subunit">
    <text evidence="3">Forms a 24-polypeptide structural core with octahedral symmetry.</text>
</comment>
<keyword evidence="6 7" id="KW-0012">Acyltransferase</keyword>
<proteinExistence type="inferred from homology"/>
<dbReference type="InterPro" id="IPR000089">
    <property type="entry name" value="Biotin_lipoyl"/>
</dbReference>
<feature type="compositionally biased region" description="Pro residues" evidence="8">
    <location>
        <begin position="173"/>
        <end position="192"/>
    </location>
</feature>
<dbReference type="Gene3D" id="3.30.559.10">
    <property type="entry name" value="Chloramphenicol acetyltransferase-like domain"/>
    <property type="match status" value="1"/>
</dbReference>
<comment type="cofactor">
    <cofactor evidence="1 7">
        <name>(R)-lipoate</name>
        <dbReference type="ChEBI" id="CHEBI:83088"/>
    </cofactor>
</comment>
<dbReference type="Gene3D" id="4.10.320.10">
    <property type="entry name" value="E3-binding domain"/>
    <property type="match status" value="1"/>
</dbReference>
<evidence type="ECO:0000256" key="7">
    <source>
        <dbReference type="RuleBase" id="RU003423"/>
    </source>
</evidence>
<dbReference type="AlphaFoldDB" id="A0A840ALJ1"/>
<dbReference type="SUPFAM" id="SSF52777">
    <property type="entry name" value="CoA-dependent acyltransferases"/>
    <property type="match status" value="1"/>
</dbReference>
<protein>
    <recommendedName>
        <fullName evidence="7">Dihydrolipoamide acetyltransferase component of pyruvate dehydrogenase complex</fullName>
        <ecNumber evidence="7">2.3.1.-</ecNumber>
    </recommendedName>
</protein>
<dbReference type="Pfam" id="PF00364">
    <property type="entry name" value="Biotin_lipoyl"/>
    <property type="match status" value="1"/>
</dbReference>
<dbReference type="InterPro" id="IPR036625">
    <property type="entry name" value="E3-bd_dom_sf"/>
</dbReference>
<keyword evidence="10" id="KW-0670">Pyruvate</keyword>
<organism evidence="10 11">
    <name type="scientific">Kaistia hirudinis</name>
    <dbReference type="NCBI Taxonomy" id="1293440"/>
    <lineage>
        <taxon>Bacteria</taxon>
        <taxon>Pseudomonadati</taxon>
        <taxon>Pseudomonadota</taxon>
        <taxon>Alphaproteobacteria</taxon>
        <taxon>Hyphomicrobiales</taxon>
        <taxon>Kaistiaceae</taxon>
        <taxon>Kaistia</taxon>
    </lineage>
</organism>
<comment type="caution">
    <text evidence="10">The sequence shown here is derived from an EMBL/GenBank/DDBJ whole genome shotgun (WGS) entry which is preliminary data.</text>
</comment>
<dbReference type="SUPFAM" id="SSF51230">
    <property type="entry name" value="Single hybrid motif"/>
    <property type="match status" value="1"/>
</dbReference>
<dbReference type="GO" id="GO:0005737">
    <property type="term" value="C:cytoplasm"/>
    <property type="evidence" value="ECO:0007669"/>
    <property type="project" value="TreeGrafter"/>
</dbReference>
<dbReference type="InterPro" id="IPR001078">
    <property type="entry name" value="2-oxoacid_DH_actylTfrase"/>
</dbReference>
<dbReference type="EC" id="2.3.1.-" evidence="7"/>
<keyword evidence="11" id="KW-1185">Reference proteome</keyword>
<evidence type="ECO:0000256" key="8">
    <source>
        <dbReference type="SAM" id="MobiDB-lite"/>
    </source>
</evidence>
<evidence type="ECO:0000256" key="1">
    <source>
        <dbReference type="ARBA" id="ARBA00001938"/>
    </source>
</evidence>
<evidence type="ECO:0000256" key="5">
    <source>
        <dbReference type="ARBA" id="ARBA00022823"/>
    </source>
</evidence>
<dbReference type="InterPro" id="IPR050743">
    <property type="entry name" value="2-oxoacid_DH_E2_comp"/>
</dbReference>
<dbReference type="PROSITE" id="PS00189">
    <property type="entry name" value="LIPOYL"/>
    <property type="match status" value="1"/>
</dbReference>
<evidence type="ECO:0000313" key="11">
    <source>
        <dbReference type="Proteomes" id="UP000553963"/>
    </source>
</evidence>
<evidence type="ECO:0000256" key="2">
    <source>
        <dbReference type="ARBA" id="ARBA00007317"/>
    </source>
</evidence>
<evidence type="ECO:0000256" key="4">
    <source>
        <dbReference type="ARBA" id="ARBA00022679"/>
    </source>
</evidence>
<feature type="region of interest" description="Disordered" evidence="8">
    <location>
        <begin position="166"/>
        <end position="193"/>
    </location>
</feature>
<dbReference type="InterPro" id="IPR003016">
    <property type="entry name" value="2-oxoA_DH_lipoyl-BS"/>
</dbReference>